<dbReference type="InParanoid" id="I7M2E2"/>
<dbReference type="GO" id="GO:0045116">
    <property type="term" value="P:protein neddylation"/>
    <property type="evidence" value="ECO:0007669"/>
    <property type="project" value="UniProtKB-UniRule"/>
</dbReference>
<keyword evidence="4 5" id="KW-0833">Ubl conjugation pathway</keyword>
<sequence length="519" mass="60285">MSSKDKYDRQLRLWGPQGQRKLANSKILLLGAAPAGVEALKNLVLPGCGHITIVDHQLITERDLGNNFFCSPEDLGQPRAKSVCDNLTEMNPEDVHGKWLNENVDELAAKEDFIKEFTCVIANELLDEELHKLSVICDKYNIKLLAIQTNGFYAQLRLQAGRHCIIESKPDRDFYDWTLRIRQPFQHLQDFCDKFDLQDLSTHEDKNPLAHVPFVVILVKAMNAWKQSHNGNAPSSIQEKNEFKKTIETQMHWLEAKDRENFEEALAKIYWAHKDATQIPDNLQVLFDHDYCKNLDHSSSDDLKFWTLVAALKKFRDENNHFLPVDRRIPDMKSTTEWYIQLKEVYQTQHNADREAFVKILNQINTKNLVFDQNEDIQVFLDNINCLEFIDFHSIDNELTKPIETENYDNQNHLWFVGQRAVNQFYQKHRRFPNPSDQAELSQIAAQIRETKYPNYVAIEEGIIQEFCRYEDSRLHNIAAIIGGVASQEAIKLITNQFVPLNNTYIFNGITCEGVTLEY</sequence>
<evidence type="ECO:0000259" key="6">
    <source>
        <dbReference type="Pfam" id="PF00899"/>
    </source>
</evidence>
<dbReference type="UniPathway" id="UPA00885"/>
<dbReference type="Pfam" id="PF00899">
    <property type="entry name" value="ThiF"/>
    <property type="match status" value="1"/>
</dbReference>
<protein>
    <recommendedName>
        <fullName evidence="3 5">NEDD8-activating enzyme E1 regulatory subunit</fullName>
    </recommendedName>
</protein>
<organism evidence="7 8">
    <name type="scientific">Tetrahymena thermophila (strain SB210)</name>
    <dbReference type="NCBI Taxonomy" id="312017"/>
    <lineage>
        <taxon>Eukaryota</taxon>
        <taxon>Sar</taxon>
        <taxon>Alveolata</taxon>
        <taxon>Ciliophora</taxon>
        <taxon>Intramacronucleata</taxon>
        <taxon>Oligohymenophorea</taxon>
        <taxon>Hymenostomatida</taxon>
        <taxon>Tetrahymenina</taxon>
        <taxon>Tetrahymenidae</taxon>
        <taxon>Tetrahymena</taxon>
    </lineage>
</organism>
<dbReference type="InterPro" id="IPR000594">
    <property type="entry name" value="ThiF_NAD_FAD-bd"/>
</dbReference>
<dbReference type="FunFam" id="3.40.50.720:FF:000475">
    <property type="entry name" value="NEDD8-activating enzyme E1 regulatory subunit"/>
    <property type="match status" value="1"/>
</dbReference>
<dbReference type="eggNOG" id="KOG2016">
    <property type="taxonomic scope" value="Eukaryota"/>
</dbReference>
<dbReference type="Gene3D" id="3.40.50.720">
    <property type="entry name" value="NAD(P)-binding Rossmann-like Domain"/>
    <property type="match status" value="2"/>
</dbReference>
<dbReference type="Proteomes" id="UP000009168">
    <property type="component" value="Unassembled WGS sequence"/>
</dbReference>
<dbReference type="PANTHER" id="PTHR10953">
    <property type="entry name" value="UBIQUITIN-ACTIVATING ENZYME E1"/>
    <property type="match status" value="1"/>
</dbReference>
<evidence type="ECO:0000256" key="3">
    <source>
        <dbReference type="ARBA" id="ARBA00015407"/>
    </source>
</evidence>
<dbReference type="PANTHER" id="PTHR10953:SF29">
    <property type="entry name" value="NEDD8-ACTIVATING ENZYME E1 REGULATORY SUBUNIT"/>
    <property type="match status" value="1"/>
</dbReference>
<evidence type="ECO:0000256" key="1">
    <source>
        <dbReference type="ARBA" id="ARBA00005032"/>
    </source>
</evidence>
<proteinExistence type="inferred from homology"/>
<dbReference type="OrthoDB" id="1708823at2759"/>
<dbReference type="HOGENOM" id="CLU_019618_2_1_1"/>
<dbReference type="InterPro" id="IPR030667">
    <property type="entry name" value="APP-BP1"/>
</dbReference>
<evidence type="ECO:0000313" key="8">
    <source>
        <dbReference type="Proteomes" id="UP000009168"/>
    </source>
</evidence>
<dbReference type="STRING" id="312017.I7M2E2"/>
<dbReference type="GeneID" id="7839408"/>
<reference evidence="8" key="1">
    <citation type="journal article" date="2006" name="PLoS Biol.">
        <title>Macronuclear genome sequence of the ciliate Tetrahymena thermophila, a model eukaryote.</title>
        <authorList>
            <person name="Eisen J.A."/>
            <person name="Coyne R.S."/>
            <person name="Wu M."/>
            <person name="Wu D."/>
            <person name="Thiagarajan M."/>
            <person name="Wortman J.R."/>
            <person name="Badger J.H."/>
            <person name="Ren Q."/>
            <person name="Amedeo P."/>
            <person name="Jones K.M."/>
            <person name="Tallon L.J."/>
            <person name="Delcher A.L."/>
            <person name="Salzberg S.L."/>
            <person name="Silva J.C."/>
            <person name="Haas B.J."/>
            <person name="Majoros W.H."/>
            <person name="Farzad M."/>
            <person name="Carlton J.M."/>
            <person name="Smith R.K. Jr."/>
            <person name="Garg J."/>
            <person name="Pearlman R.E."/>
            <person name="Karrer K.M."/>
            <person name="Sun L."/>
            <person name="Manning G."/>
            <person name="Elde N.C."/>
            <person name="Turkewitz A.P."/>
            <person name="Asai D.J."/>
            <person name="Wilkes D.E."/>
            <person name="Wang Y."/>
            <person name="Cai H."/>
            <person name="Collins K."/>
            <person name="Stewart B.A."/>
            <person name="Lee S.R."/>
            <person name="Wilamowska K."/>
            <person name="Weinberg Z."/>
            <person name="Ruzzo W.L."/>
            <person name="Wloga D."/>
            <person name="Gaertig J."/>
            <person name="Frankel J."/>
            <person name="Tsao C.-C."/>
            <person name="Gorovsky M.A."/>
            <person name="Keeling P.J."/>
            <person name="Waller R.F."/>
            <person name="Patron N.J."/>
            <person name="Cherry J.M."/>
            <person name="Stover N.A."/>
            <person name="Krieger C.J."/>
            <person name="del Toro C."/>
            <person name="Ryder H.F."/>
            <person name="Williamson S.C."/>
            <person name="Barbeau R.A."/>
            <person name="Hamilton E.P."/>
            <person name="Orias E."/>
        </authorList>
    </citation>
    <scope>NUCLEOTIDE SEQUENCE [LARGE SCALE GENOMIC DNA]</scope>
    <source>
        <strain evidence="8">SB210</strain>
    </source>
</reference>
<evidence type="ECO:0000256" key="4">
    <source>
        <dbReference type="ARBA" id="ARBA00022786"/>
    </source>
</evidence>
<gene>
    <name evidence="7" type="ORF">TTHERM_00215960</name>
</gene>
<evidence type="ECO:0000256" key="5">
    <source>
        <dbReference type="PIRNR" id="PIRNR039099"/>
    </source>
</evidence>
<dbReference type="AlphaFoldDB" id="I7M2E2"/>
<comment type="similarity">
    <text evidence="2 5">Belongs to the ubiquitin-activating E1 family. ULA1 subfamily.</text>
</comment>
<dbReference type="PIRSF" id="PIRSF039099">
    <property type="entry name" value="APP-BP1"/>
    <property type="match status" value="1"/>
</dbReference>
<keyword evidence="8" id="KW-1185">Reference proteome</keyword>
<dbReference type="SUPFAM" id="SSF69572">
    <property type="entry name" value="Activating enzymes of the ubiquitin-like proteins"/>
    <property type="match status" value="1"/>
</dbReference>
<dbReference type="RefSeq" id="XP_001020466.1">
    <property type="nucleotide sequence ID" value="XM_001020466.3"/>
</dbReference>
<dbReference type="EMBL" id="GG662621">
    <property type="protein sequence ID" value="EAS00221.1"/>
    <property type="molecule type" value="Genomic_DNA"/>
</dbReference>
<dbReference type="InterPro" id="IPR035985">
    <property type="entry name" value="Ubiquitin-activating_enz"/>
</dbReference>
<name>I7M2E2_TETTS</name>
<dbReference type="GO" id="GO:0005737">
    <property type="term" value="C:cytoplasm"/>
    <property type="evidence" value="ECO:0007669"/>
    <property type="project" value="TreeGrafter"/>
</dbReference>
<evidence type="ECO:0000313" key="7">
    <source>
        <dbReference type="EMBL" id="EAS00221.1"/>
    </source>
</evidence>
<feature type="domain" description="THIF-type NAD/FAD binding fold" evidence="6">
    <location>
        <begin position="7"/>
        <end position="508"/>
    </location>
</feature>
<dbReference type="InterPro" id="IPR045886">
    <property type="entry name" value="ThiF/MoeB/HesA"/>
</dbReference>
<dbReference type="GO" id="GO:0019781">
    <property type="term" value="F:NEDD8 activating enzyme activity"/>
    <property type="evidence" value="ECO:0007669"/>
    <property type="project" value="UniProtKB-UniRule"/>
</dbReference>
<dbReference type="OMA" id="KLITHQY"/>
<accession>I7M2E2</accession>
<evidence type="ECO:0000256" key="2">
    <source>
        <dbReference type="ARBA" id="ARBA00006868"/>
    </source>
</evidence>
<comment type="pathway">
    <text evidence="1 5">Protein modification; protein neddylation.</text>
</comment>
<dbReference type="KEGG" id="tet:TTHERM_00215960"/>